<reference evidence="2 3" key="1">
    <citation type="submission" date="2016-10" db="EMBL/GenBank/DDBJ databases">
        <authorList>
            <person name="de Groot N.N."/>
        </authorList>
    </citation>
    <scope>NUCLEOTIDE SEQUENCE [LARGE SCALE GENOMIC DNA]</scope>
    <source>
        <strain evidence="2 3">DSM 43357</strain>
    </source>
</reference>
<dbReference type="STRING" id="46177.SAMN05660976_07203"/>
<name>A0A1H8F9U0_9ACTN</name>
<dbReference type="PANTHER" id="PTHR46623:SF6">
    <property type="entry name" value="ALPHA_BETA-HYDROLASES SUPERFAMILY PROTEIN"/>
    <property type="match status" value="1"/>
</dbReference>
<dbReference type="InterPro" id="IPR029058">
    <property type="entry name" value="AB_hydrolase_fold"/>
</dbReference>
<dbReference type="GO" id="GO:0016787">
    <property type="term" value="F:hydrolase activity"/>
    <property type="evidence" value="ECO:0007669"/>
    <property type="project" value="UniProtKB-KW"/>
</dbReference>
<proteinExistence type="predicted"/>
<dbReference type="RefSeq" id="WP_055505523.1">
    <property type="nucleotide sequence ID" value="NZ_BBZG01000003.1"/>
</dbReference>
<keyword evidence="2" id="KW-0378">Hydrolase</keyword>
<accession>A0A1H8F9U0</accession>
<dbReference type="Proteomes" id="UP000198953">
    <property type="component" value="Unassembled WGS sequence"/>
</dbReference>
<evidence type="ECO:0000313" key="3">
    <source>
        <dbReference type="Proteomes" id="UP000198953"/>
    </source>
</evidence>
<dbReference type="Pfam" id="PF01738">
    <property type="entry name" value="DLH"/>
    <property type="match status" value="1"/>
</dbReference>
<dbReference type="InterPro" id="IPR002925">
    <property type="entry name" value="Dienelactn_hydro"/>
</dbReference>
<dbReference type="InterPro" id="IPR051049">
    <property type="entry name" value="Dienelactone_hydrolase-like"/>
</dbReference>
<dbReference type="Gene3D" id="3.40.50.1820">
    <property type="entry name" value="alpha/beta hydrolase"/>
    <property type="match status" value="1"/>
</dbReference>
<dbReference type="AlphaFoldDB" id="A0A1H8F9U0"/>
<dbReference type="EMBL" id="FOBF01000024">
    <property type="protein sequence ID" value="SEN28340.1"/>
    <property type="molecule type" value="Genomic_DNA"/>
</dbReference>
<organism evidence="2 3">
    <name type="scientific">Nonomuraea pusilla</name>
    <dbReference type="NCBI Taxonomy" id="46177"/>
    <lineage>
        <taxon>Bacteria</taxon>
        <taxon>Bacillati</taxon>
        <taxon>Actinomycetota</taxon>
        <taxon>Actinomycetes</taxon>
        <taxon>Streptosporangiales</taxon>
        <taxon>Streptosporangiaceae</taxon>
        <taxon>Nonomuraea</taxon>
    </lineage>
</organism>
<evidence type="ECO:0000259" key="1">
    <source>
        <dbReference type="Pfam" id="PF01738"/>
    </source>
</evidence>
<protein>
    <submittedName>
        <fullName evidence="2">Dienelactone hydrolase</fullName>
    </submittedName>
</protein>
<sequence>MAEIILLHSAQGLRPGVAVAAETLRAGGHTVRTPDYYDGEVFADIESGLRKRDEVGMEELARRFRAIGGEVSGPVVFAGFSLGAYGAQLLAANHPMARGALLFHGGVTVDEVTDGAWPRHVPVQVHHSEGDPWVDEGEIAELAAAVGPGFEWFTYPGEAHLFADPDLPGYCETSAKLMWERVIAFLSRI</sequence>
<dbReference type="PANTHER" id="PTHR46623">
    <property type="entry name" value="CARBOXYMETHYLENEBUTENOLIDASE-RELATED"/>
    <property type="match status" value="1"/>
</dbReference>
<keyword evidence="3" id="KW-1185">Reference proteome</keyword>
<evidence type="ECO:0000313" key="2">
    <source>
        <dbReference type="EMBL" id="SEN28340.1"/>
    </source>
</evidence>
<feature type="domain" description="Dienelactone hydrolase" evidence="1">
    <location>
        <begin position="4"/>
        <end position="188"/>
    </location>
</feature>
<dbReference type="OrthoDB" id="2834584at2"/>
<dbReference type="SUPFAM" id="SSF53474">
    <property type="entry name" value="alpha/beta-Hydrolases"/>
    <property type="match status" value="1"/>
</dbReference>
<gene>
    <name evidence="2" type="ORF">SAMN05660976_07203</name>
</gene>